<keyword evidence="2" id="KW-0808">Transferase</keyword>
<reference evidence="4" key="1">
    <citation type="submission" date="2023-10" db="EMBL/GenBank/DDBJ databases">
        <authorList>
            <person name="Chen Y."/>
            <person name="Shah S."/>
            <person name="Dougan E. K."/>
            <person name="Thang M."/>
            <person name="Chan C."/>
        </authorList>
    </citation>
    <scope>NUCLEOTIDE SEQUENCE [LARGE SCALE GENOMIC DNA]</scope>
</reference>
<dbReference type="Proteomes" id="UP001189429">
    <property type="component" value="Unassembled WGS sequence"/>
</dbReference>
<evidence type="ECO:0000256" key="1">
    <source>
        <dbReference type="ARBA" id="ARBA00005771"/>
    </source>
</evidence>
<sequence>MGICASCGERERADSELSPIELMGRRNKGMHSEASTLYGRAFKPRPSDIFVCTYPKCGTTWVTQICHQLRSRGHMEFDEIFEVCPWDVLAKDCGVNLDDDQVANPRVFKSHEKYPDVAKGAKYIHVCRDPEDAFMSFYRFLPAWAAIPPDAISEEEFARAVFGGVSHSGGIWDFYVEWWEMRNDPNVLWVCYEDLREDLEKQVRRIASFMEVPMDDDLLQITLKNSSFNFMQERSSQFDEHVVFSKVRDSMGIPKDYVFGDVEVSKVRKSGGTTGEGKKLSPAISQMLGKRWENTVKAKIGFEDYAALRAAVSGLK</sequence>
<evidence type="ECO:0000313" key="4">
    <source>
        <dbReference type="EMBL" id="CAK0797123.1"/>
    </source>
</evidence>
<protein>
    <recommendedName>
        <fullName evidence="3">Sulfotransferase domain-containing protein</fullName>
    </recommendedName>
</protein>
<evidence type="ECO:0000259" key="3">
    <source>
        <dbReference type="Pfam" id="PF00685"/>
    </source>
</evidence>
<organism evidence="4 5">
    <name type="scientific">Prorocentrum cordatum</name>
    <dbReference type="NCBI Taxonomy" id="2364126"/>
    <lineage>
        <taxon>Eukaryota</taxon>
        <taxon>Sar</taxon>
        <taxon>Alveolata</taxon>
        <taxon>Dinophyceae</taxon>
        <taxon>Prorocentrales</taxon>
        <taxon>Prorocentraceae</taxon>
        <taxon>Prorocentrum</taxon>
    </lineage>
</organism>
<dbReference type="SUPFAM" id="SSF52540">
    <property type="entry name" value="P-loop containing nucleoside triphosphate hydrolases"/>
    <property type="match status" value="1"/>
</dbReference>
<comment type="caution">
    <text evidence="4">The sequence shown here is derived from an EMBL/GenBank/DDBJ whole genome shotgun (WGS) entry which is preliminary data.</text>
</comment>
<evidence type="ECO:0000256" key="2">
    <source>
        <dbReference type="ARBA" id="ARBA00022679"/>
    </source>
</evidence>
<dbReference type="PANTHER" id="PTHR11783">
    <property type="entry name" value="SULFOTRANSFERASE SULT"/>
    <property type="match status" value="1"/>
</dbReference>
<keyword evidence="5" id="KW-1185">Reference proteome</keyword>
<proteinExistence type="inferred from homology"/>
<dbReference type="Gene3D" id="3.40.50.300">
    <property type="entry name" value="P-loop containing nucleotide triphosphate hydrolases"/>
    <property type="match status" value="1"/>
</dbReference>
<dbReference type="EMBL" id="CAUYUJ010001681">
    <property type="protein sequence ID" value="CAK0797123.1"/>
    <property type="molecule type" value="Genomic_DNA"/>
</dbReference>
<feature type="domain" description="Sulfotransferase" evidence="3">
    <location>
        <begin position="46"/>
        <end position="241"/>
    </location>
</feature>
<comment type="similarity">
    <text evidence="1">Belongs to the sulfotransferase 1 family.</text>
</comment>
<name>A0ABN9PZB7_9DINO</name>
<gene>
    <name evidence="4" type="ORF">PCOR1329_LOCUS6296</name>
</gene>
<accession>A0ABN9PZB7</accession>
<dbReference type="Pfam" id="PF00685">
    <property type="entry name" value="Sulfotransfer_1"/>
    <property type="match status" value="1"/>
</dbReference>
<dbReference type="InterPro" id="IPR000863">
    <property type="entry name" value="Sulfotransferase_dom"/>
</dbReference>
<dbReference type="InterPro" id="IPR027417">
    <property type="entry name" value="P-loop_NTPase"/>
</dbReference>
<evidence type="ECO:0000313" key="5">
    <source>
        <dbReference type="Proteomes" id="UP001189429"/>
    </source>
</evidence>